<dbReference type="PANTHER" id="PTHR21646">
    <property type="entry name" value="UBIQUITIN CARBOXYL-TERMINAL HYDROLASE"/>
    <property type="match status" value="1"/>
</dbReference>
<dbReference type="InterPro" id="IPR028889">
    <property type="entry name" value="USP"/>
</dbReference>
<evidence type="ECO:0000256" key="1">
    <source>
        <dbReference type="ARBA" id="ARBA00000707"/>
    </source>
</evidence>
<dbReference type="InterPro" id="IPR050185">
    <property type="entry name" value="Ub_carboxyl-term_hydrolase"/>
</dbReference>
<feature type="compositionally biased region" description="Polar residues" evidence="3">
    <location>
        <begin position="98"/>
        <end position="131"/>
    </location>
</feature>
<accession>A0A3P7MSM4</accession>
<dbReference type="SUPFAM" id="SSF54001">
    <property type="entry name" value="Cysteine proteinases"/>
    <property type="match status" value="1"/>
</dbReference>
<evidence type="ECO:0000313" key="5">
    <source>
        <dbReference type="EMBL" id="VDN29750.1"/>
    </source>
</evidence>
<dbReference type="InterPro" id="IPR001394">
    <property type="entry name" value="Peptidase_C19_UCH"/>
</dbReference>
<dbReference type="Pfam" id="PF00443">
    <property type="entry name" value="UCH"/>
    <property type="match status" value="1"/>
</dbReference>
<organism evidence="5 6">
    <name type="scientific">Dibothriocephalus latus</name>
    <name type="common">Fish tapeworm</name>
    <name type="synonym">Diphyllobothrium latum</name>
    <dbReference type="NCBI Taxonomy" id="60516"/>
    <lineage>
        <taxon>Eukaryota</taxon>
        <taxon>Metazoa</taxon>
        <taxon>Spiralia</taxon>
        <taxon>Lophotrochozoa</taxon>
        <taxon>Platyhelminthes</taxon>
        <taxon>Cestoda</taxon>
        <taxon>Eucestoda</taxon>
        <taxon>Diphyllobothriidea</taxon>
        <taxon>Diphyllobothriidae</taxon>
        <taxon>Dibothriocephalus</taxon>
    </lineage>
</organism>
<proteinExistence type="predicted"/>
<evidence type="ECO:0000256" key="2">
    <source>
        <dbReference type="ARBA" id="ARBA00012759"/>
    </source>
</evidence>
<evidence type="ECO:0000313" key="6">
    <source>
        <dbReference type="Proteomes" id="UP000281553"/>
    </source>
</evidence>
<feature type="domain" description="USP" evidence="4">
    <location>
        <begin position="1"/>
        <end position="75"/>
    </location>
</feature>
<evidence type="ECO:0000259" key="4">
    <source>
        <dbReference type="PROSITE" id="PS50235"/>
    </source>
</evidence>
<dbReference type="GO" id="GO:0004843">
    <property type="term" value="F:cysteine-type deubiquitinase activity"/>
    <property type="evidence" value="ECO:0007669"/>
    <property type="project" value="UniProtKB-EC"/>
</dbReference>
<dbReference type="EMBL" id="UYRU01079021">
    <property type="protein sequence ID" value="VDN29750.1"/>
    <property type="molecule type" value="Genomic_DNA"/>
</dbReference>
<feature type="compositionally biased region" description="Polar residues" evidence="3">
    <location>
        <begin position="156"/>
        <end position="172"/>
    </location>
</feature>
<dbReference type="EC" id="3.4.19.12" evidence="2"/>
<dbReference type="OrthoDB" id="292964at2759"/>
<dbReference type="InterPro" id="IPR038765">
    <property type="entry name" value="Papain-like_cys_pep_sf"/>
</dbReference>
<name>A0A3P7MSM4_DIBLA</name>
<dbReference type="AlphaFoldDB" id="A0A3P7MSM4"/>
<feature type="region of interest" description="Disordered" evidence="3">
    <location>
        <begin position="97"/>
        <end position="194"/>
    </location>
</feature>
<protein>
    <recommendedName>
        <fullName evidence="2">ubiquitinyl hydrolase 1</fullName>
        <ecNumber evidence="2">3.4.19.12</ecNumber>
    </recommendedName>
</protein>
<reference evidence="5 6" key="1">
    <citation type="submission" date="2018-11" db="EMBL/GenBank/DDBJ databases">
        <authorList>
            <consortium name="Pathogen Informatics"/>
        </authorList>
    </citation>
    <scope>NUCLEOTIDE SEQUENCE [LARGE SCALE GENOMIC DNA]</scope>
</reference>
<dbReference type="PROSITE" id="PS00973">
    <property type="entry name" value="USP_2"/>
    <property type="match status" value="1"/>
</dbReference>
<sequence length="194" mass="21640">MFDRFKRPQNRPSLPPYDLVAVCNHKGQLDSGHYTAICRNLFTNQWWHYSDKKVVKVSADQVVQASAYILFYKKRGAYSDREQQELRRTLSKLAIGSLGTSPSVSPLSEEGTTTMTEQHISPRSVIRNSGPDSDESGDKTSHRRVFVGPIDKRTRPQQSPAARNSSTNQSPPLSEGKSDQPAVGDNAYPKQPPP</sequence>
<dbReference type="InterPro" id="IPR018200">
    <property type="entry name" value="USP_CS"/>
</dbReference>
<dbReference type="Proteomes" id="UP000281553">
    <property type="component" value="Unassembled WGS sequence"/>
</dbReference>
<evidence type="ECO:0000256" key="3">
    <source>
        <dbReference type="SAM" id="MobiDB-lite"/>
    </source>
</evidence>
<dbReference type="GO" id="GO:0016579">
    <property type="term" value="P:protein deubiquitination"/>
    <property type="evidence" value="ECO:0007669"/>
    <property type="project" value="InterPro"/>
</dbReference>
<feature type="non-terminal residue" evidence="5">
    <location>
        <position position="194"/>
    </location>
</feature>
<gene>
    <name evidence="5" type="ORF">DILT_LOCUS15420</name>
</gene>
<comment type="catalytic activity">
    <reaction evidence="1">
        <text>Thiol-dependent hydrolysis of ester, thioester, amide, peptide and isopeptide bonds formed by the C-terminal Gly of ubiquitin (a 76-residue protein attached to proteins as an intracellular targeting signal).</text>
        <dbReference type="EC" id="3.4.19.12"/>
    </reaction>
</comment>
<dbReference type="PROSITE" id="PS50235">
    <property type="entry name" value="USP_3"/>
    <property type="match status" value="1"/>
</dbReference>
<dbReference type="Gene3D" id="3.90.70.10">
    <property type="entry name" value="Cysteine proteinases"/>
    <property type="match status" value="1"/>
</dbReference>
<keyword evidence="6" id="KW-1185">Reference proteome</keyword>